<evidence type="ECO:0000256" key="6">
    <source>
        <dbReference type="ARBA" id="ARBA00022989"/>
    </source>
</evidence>
<keyword evidence="12 13" id="KW-0807">Transducer</keyword>
<feature type="transmembrane region" description="Helical" evidence="14">
    <location>
        <begin position="15"/>
        <end position="41"/>
    </location>
</feature>
<organism evidence="16 17">
    <name type="scientific">Hippocampus comes</name>
    <name type="common">Tiger tail seahorse</name>
    <dbReference type="NCBI Taxonomy" id="109280"/>
    <lineage>
        <taxon>Eukaryota</taxon>
        <taxon>Metazoa</taxon>
        <taxon>Chordata</taxon>
        <taxon>Craniata</taxon>
        <taxon>Vertebrata</taxon>
        <taxon>Euteleostomi</taxon>
        <taxon>Actinopterygii</taxon>
        <taxon>Neopterygii</taxon>
        <taxon>Teleostei</taxon>
        <taxon>Neoteleostei</taxon>
        <taxon>Acanthomorphata</taxon>
        <taxon>Syngnathiaria</taxon>
        <taxon>Syngnathiformes</taxon>
        <taxon>Syngnathoidei</taxon>
        <taxon>Syngnathidae</taxon>
        <taxon>Hippocampus</taxon>
    </lineage>
</organism>
<reference evidence="16" key="2">
    <citation type="submission" date="2025-09" db="UniProtKB">
        <authorList>
            <consortium name="Ensembl"/>
        </authorList>
    </citation>
    <scope>IDENTIFICATION</scope>
</reference>
<dbReference type="InterPro" id="IPR017452">
    <property type="entry name" value="GPCR_Rhodpsn_7TM"/>
</dbReference>
<keyword evidence="3 14" id="KW-0716">Sensory transduction</keyword>
<dbReference type="Gene3D" id="1.20.1070.10">
    <property type="entry name" value="Rhodopsin 7-helix transmembrane proteins"/>
    <property type="match status" value="1"/>
</dbReference>
<feature type="transmembrane region" description="Helical" evidence="14">
    <location>
        <begin position="261"/>
        <end position="280"/>
    </location>
</feature>
<keyword evidence="8 14" id="KW-0472">Membrane</keyword>
<accession>A0A3Q2Y3S0</accession>
<dbReference type="PANTHER" id="PTHR26451">
    <property type="entry name" value="G_PROTEIN_RECEP_F1_2 DOMAIN-CONTAINING PROTEIN"/>
    <property type="match status" value="1"/>
</dbReference>
<feature type="transmembrane region" description="Helical" evidence="14">
    <location>
        <begin position="230"/>
        <end position="249"/>
    </location>
</feature>
<dbReference type="InterPro" id="IPR000725">
    <property type="entry name" value="Olfact_rcpt"/>
</dbReference>
<dbReference type="PANTHER" id="PTHR26451:SF871">
    <property type="entry name" value="ODORANT RECEPTOR-RELATED"/>
    <property type="match status" value="1"/>
</dbReference>
<dbReference type="AlphaFoldDB" id="A0A3Q2Y3S0"/>
<keyword evidence="7 13" id="KW-0297">G-protein coupled receptor</keyword>
<evidence type="ECO:0000256" key="12">
    <source>
        <dbReference type="ARBA" id="ARBA00023224"/>
    </source>
</evidence>
<dbReference type="GO" id="GO:0005886">
    <property type="term" value="C:plasma membrane"/>
    <property type="evidence" value="ECO:0007669"/>
    <property type="project" value="UniProtKB-SubCell"/>
</dbReference>
<evidence type="ECO:0000256" key="1">
    <source>
        <dbReference type="ARBA" id="ARBA00004651"/>
    </source>
</evidence>
<protein>
    <recommendedName>
        <fullName evidence="14">Olfactory receptor</fullName>
    </recommendedName>
</protein>
<keyword evidence="5 14" id="KW-0552">Olfaction</keyword>
<proteinExistence type="inferred from homology"/>
<keyword evidence="10 13" id="KW-0675">Receptor</keyword>
<dbReference type="GO" id="GO:0004930">
    <property type="term" value="F:G protein-coupled receptor activity"/>
    <property type="evidence" value="ECO:0007669"/>
    <property type="project" value="UniProtKB-KW"/>
</dbReference>
<reference evidence="16" key="1">
    <citation type="submission" date="2025-08" db="UniProtKB">
        <authorList>
            <consortium name="Ensembl"/>
        </authorList>
    </citation>
    <scope>IDENTIFICATION</scope>
</reference>
<dbReference type="OMA" id="MFMNTAT"/>
<evidence type="ECO:0000256" key="2">
    <source>
        <dbReference type="ARBA" id="ARBA00022475"/>
    </source>
</evidence>
<evidence type="ECO:0000256" key="4">
    <source>
        <dbReference type="ARBA" id="ARBA00022692"/>
    </source>
</evidence>
<feature type="transmembrane region" description="Helical" evidence="14">
    <location>
        <begin position="48"/>
        <end position="68"/>
    </location>
</feature>
<evidence type="ECO:0000256" key="7">
    <source>
        <dbReference type="ARBA" id="ARBA00023040"/>
    </source>
</evidence>
<evidence type="ECO:0000256" key="13">
    <source>
        <dbReference type="RuleBase" id="RU000688"/>
    </source>
</evidence>
<feature type="transmembrane region" description="Helical" evidence="14">
    <location>
        <begin position="80"/>
        <end position="109"/>
    </location>
</feature>
<dbReference type="FunFam" id="1.20.1070.10:FF:000024">
    <property type="entry name" value="Olfactory receptor"/>
    <property type="match status" value="1"/>
</dbReference>
<dbReference type="Proteomes" id="UP000264820">
    <property type="component" value="Unplaced"/>
</dbReference>
<name>A0A3Q2Y3S0_HIPCM</name>
<keyword evidence="17" id="KW-1185">Reference proteome</keyword>
<sequence length="302" mass="34886">CQPPTVLANFLMLELVIFVLVLLCYLIILLSNLTIVLVIVADRKLHQPMYVFLCNLCINAVYGSVGFYPKFLVDLLSSHVISYTGCLLQGFVIHSSNTYDFSILALMAYDRYVALCRPLAYRSFMTRQRVSLFVFLSWFIPLFCMFMNTASLLGKKLCGSHINRLYCVNLMVVNLACSPPRANSIIVAFNLGLYFLHFLFICWSYVYLIKLCISSTQMWKKFRHTCSPHLACLLTYTATVLLDLLYMRFGSAQLSQHLHNFMTIEFLLIPPIFNPLIYGLQLTHIRNRILSFFHTKKKIRSF</sequence>
<evidence type="ECO:0000256" key="8">
    <source>
        <dbReference type="ARBA" id="ARBA00023136"/>
    </source>
</evidence>
<dbReference type="PROSITE" id="PS50262">
    <property type="entry name" value="G_PROTEIN_RECEP_F1_2"/>
    <property type="match status" value="1"/>
</dbReference>
<dbReference type="PROSITE" id="PS00237">
    <property type="entry name" value="G_PROTEIN_RECEP_F1_1"/>
    <property type="match status" value="1"/>
</dbReference>
<evidence type="ECO:0000256" key="9">
    <source>
        <dbReference type="ARBA" id="ARBA00023157"/>
    </source>
</evidence>
<keyword evidence="6 14" id="KW-1133">Transmembrane helix</keyword>
<evidence type="ECO:0000259" key="15">
    <source>
        <dbReference type="PROSITE" id="PS50262"/>
    </source>
</evidence>
<comment type="similarity">
    <text evidence="13">Belongs to the G-protein coupled receptor 1 family.</text>
</comment>
<keyword evidence="4 13" id="KW-0812">Transmembrane</keyword>
<dbReference type="SUPFAM" id="SSF81321">
    <property type="entry name" value="Family A G protein-coupled receptor-like"/>
    <property type="match status" value="1"/>
</dbReference>
<dbReference type="PRINTS" id="PR00237">
    <property type="entry name" value="GPCRRHODOPSN"/>
</dbReference>
<evidence type="ECO:0000313" key="16">
    <source>
        <dbReference type="Ensembl" id="ENSHCOP00000007551.1"/>
    </source>
</evidence>
<evidence type="ECO:0000256" key="3">
    <source>
        <dbReference type="ARBA" id="ARBA00022606"/>
    </source>
</evidence>
<keyword evidence="2 14" id="KW-1003">Cell membrane</keyword>
<evidence type="ECO:0000256" key="11">
    <source>
        <dbReference type="ARBA" id="ARBA00023180"/>
    </source>
</evidence>
<comment type="subcellular location">
    <subcellularLocation>
        <location evidence="1 14">Cell membrane</location>
        <topology evidence="1 14">Multi-pass membrane protein</topology>
    </subcellularLocation>
</comment>
<evidence type="ECO:0000256" key="5">
    <source>
        <dbReference type="ARBA" id="ARBA00022725"/>
    </source>
</evidence>
<dbReference type="GO" id="GO:0004984">
    <property type="term" value="F:olfactory receptor activity"/>
    <property type="evidence" value="ECO:0007669"/>
    <property type="project" value="InterPro"/>
</dbReference>
<feature type="domain" description="G-protein coupled receptors family 1 profile" evidence="15">
    <location>
        <begin position="31"/>
        <end position="278"/>
    </location>
</feature>
<feature type="transmembrane region" description="Helical" evidence="14">
    <location>
        <begin position="185"/>
        <end position="209"/>
    </location>
</feature>
<dbReference type="PRINTS" id="PR00245">
    <property type="entry name" value="OLFACTORYR"/>
</dbReference>
<feature type="transmembrane region" description="Helical" evidence="14">
    <location>
        <begin position="130"/>
        <end position="150"/>
    </location>
</feature>
<evidence type="ECO:0000313" key="17">
    <source>
        <dbReference type="Proteomes" id="UP000264820"/>
    </source>
</evidence>
<dbReference type="Ensembl" id="ENSHCOT00000001803.1">
    <property type="protein sequence ID" value="ENSHCOP00000007551.1"/>
    <property type="gene ID" value="ENSHCOG00000009626.1"/>
</dbReference>
<evidence type="ECO:0000256" key="14">
    <source>
        <dbReference type="RuleBase" id="RU363047"/>
    </source>
</evidence>
<dbReference type="Pfam" id="PF13853">
    <property type="entry name" value="7tm_4"/>
    <property type="match status" value="1"/>
</dbReference>
<keyword evidence="11" id="KW-0325">Glycoprotein</keyword>
<dbReference type="InterPro" id="IPR000276">
    <property type="entry name" value="GPCR_Rhodpsn"/>
</dbReference>
<dbReference type="InterPro" id="IPR052921">
    <property type="entry name" value="GPCR1_Superfamily_Member"/>
</dbReference>
<dbReference type="GO" id="GO:0005549">
    <property type="term" value="F:odorant binding"/>
    <property type="evidence" value="ECO:0007669"/>
    <property type="project" value="TreeGrafter"/>
</dbReference>
<keyword evidence="9" id="KW-1015">Disulfide bond</keyword>
<dbReference type="GeneTree" id="ENSGT00950000183023"/>
<evidence type="ECO:0000256" key="10">
    <source>
        <dbReference type="ARBA" id="ARBA00023170"/>
    </source>
</evidence>